<dbReference type="PANTHER" id="PTHR44051">
    <property type="entry name" value="GLUTATHIONE S-TRANSFERASE-RELATED"/>
    <property type="match status" value="1"/>
</dbReference>
<evidence type="ECO:0000313" key="3">
    <source>
        <dbReference type="Proteomes" id="UP001501337"/>
    </source>
</evidence>
<evidence type="ECO:0000259" key="1">
    <source>
        <dbReference type="PROSITE" id="PS50404"/>
    </source>
</evidence>
<dbReference type="Pfam" id="PF13417">
    <property type="entry name" value="GST_N_3"/>
    <property type="match status" value="1"/>
</dbReference>
<dbReference type="Gene3D" id="3.40.30.10">
    <property type="entry name" value="Glutaredoxin"/>
    <property type="match status" value="1"/>
</dbReference>
<organism evidence="2 3">
    <name type="scientific">Allohahella marinimesophila</name>
    <dbReference type="NCBI Taxonomy" id="1054972"/>
    <lineage>
        <taxon>Bacteria</taxon>
        <taxon>Pseudomonadati</taxon>
        <taxon>Pseudomonadota</taxon>
        <taxon>Gammaproteobacteria</taxon>
        <taxon>Oceanospirillales</taxon>
        <taxon>Hahellaceae</taxon>
        <taxon>Allohahella</taxon>
    </lineage>
</organism>
<accession>A0ABP7NZX5</accession>
<dbReference type="CDD" id="cd00570">
    <property type="entry name" value="GST_N_family"/>
    <property type="match status" value="1"/>
</dbReference>
<keyword evidence="3" id="KW-1185">Reference proteome</keyword>
<proteinExistence type="predicted"/>
<feature type="domain" description="GST N-terminal" evidence="1">
    <location>
        <begin position="4"/>
        <end position="84"/>
    </location>
</feature>
<dbReference type="PROSITE" id="PS50404">
    <property type="entry name" value="GST_NTER"/>
    <property type="match status" value="1"/>
</dbReference>
<dbReference type="SUPFAM" id="SSF52833">
    <property type="entry name" value="Thioredoxin-like"/>
    <property type="match status" value="1"/>
</dbReference>
<dbReference type="PANTHER" id="PTHR44051:SF8">
    <property type="entry name" value="GLUTATHIONE S-TRANSFERASE GSTA"/>
    <property type="match status" value="1"/>
</dbReference>
<dbReference type="Gene3D" id="1.20.1050.10">
    <property type="match status" value="1"/>
</dbReference>
<dbReference type="Proteomes" id="UP001501337">
    <property type="component" value="Unassembled WGS sequence"/>
</dbReference>
<reference evidence="3" key="1">
    <citation type="journal article" date="2019" name="Int. J. Syst. Evol. Microbiol.">
        <title>The Global Catalogue of Microorganisms (GCM) 10K type strain sequencing project: providing services to taxonomists for standard genome sequencing and annotation.</title>
        <authorList>
            <consortium name="The Broad Institute Genomics Platform"/>
            <consortium name="The Broad Institute Genome Sequencing Center for Infectious Disease"/>
            <person name="Wu L."/>
            <person name="Ma J."/>
        </authorList>
    </citation>
    <scope>NUCLEOTIDE SEQUENCE [LARGE SCALE GENOMIC DNA]</scope>
    <source>
        <strain evidence="3">JCM 17555</strain>
    </source>
</reference>
<dbReference type="InterPro" id="IPR036282">
    <property type="entry name" value="Glutathione-S-Trfase_C_sf"/>
</dbReference>
<dbReference type="SUPFAM" id="SSF47616">
    <property type="entry name" value="GST C-terminal domain-like"/>
    <property type="match status" value="1"/>
</dbReference>
<evidence type="ECO:0000313" key="2">
    <source>
        <dbReference type="EMBL" id="GAA3957387.1"/>
    </source>
</evidence>
<name>A0ABP7NZX5_9GAMM</name>
<dbReference type="Pfam" id="PF13410">
    <property type="entry name" value="GST_C_2"/>
    <property type="match status" value="1"/>
</dbReference>
<comment type="caution">
    <text evidence="2">The sequence shown here is derived from an EMBL/GenBank/DDBJ whole genome shotgun (WGS) entry which is preliminary data.</text>
</comment>
<dbReference type="EMBL" id="BAABBO010000007">
    <property type="protein sequence ID" value="GAA3957387.1"/>
    <property type="molecule type" value="Genomic_DNA"/>
</dbReference>
<dbReference type="RefSeq" id="WP_344804878.1">
    <property type="nucleotide sequence ID" value="NZ_BAABBO010000007.1"/>
</dbReference>
<sequence>MPEADYTLYTFAMSHYSEKIRWSLDHLTLPYREVCMTPLFHIVPALKMGGRKQTTVPILVTPEASIQDSARILGWLEEHHGPLDLIPPDIHDEVQAVEARFNKIGRDVARFLYAAGFGEGDDYIIKLWTDHASKAQAFVIRHTYPAIKWSFKRQLKINEAGIARARKRIGDEITWLEQRLDEGHAFLAGDRFTVADITAASLLAPLACPDEHPVYREPQYKSTMGDAIEAWRDSTALQWVRDLYKQHRGEIKIQ</sequence>
<dbReference type="InterPro" id="IPR036249">
    <property type="entry name" value="Thioredoxin-like_sf"/>
</dbReference>
<gene>
    <name evidence="2" type="ORF">GCM10022278_14920</name>
</gene>
<protein>
    <recommendedName>
        <fullName evidence="1">GST N-terminal domain-containing protein</fullName>
    </recommendedName>
</protein>
<dbReference type="InterPro" id="IPR004045">
    <property type="entry name" value="Glutathione_S-Trfase_N"/>
</dbReference>